<feature type="domain" description="Transcription regulator PadR N-terminal" evidence="2">
    <location>
        <begin position="73"/>
        <end position="142"/>
    </location>
</feature>
<sequence>MRGRGGFGMGRGPFGRDGEGFDGFGEGFPGGRGRGRGGRGEGFGGGFGGFGGGRPGGGRRKRLFDQAELQVLLLALIVEAPRHGYDLIREIETLSGGDYAPSPGVVYPALTYMEEAGLIAPASEEASRKSYQATEQGRAQAQADAEKAISLKARLAALAEAREKVDPAPVRRAMHALKIAMFDRLSKDGADREIILQIADAIDEATRKIERIEG</sequence>
<reference evidence="3 4" key="1">
    <citation type="submission" date="2017-08" db="EMBL/GenBank/DDBJ databases">
        <title>Infants hospitalized years apart are colonized by the same room-sourced microbial strains.</title>
        <authorList>
            <person name="Brooks B."/>
            <person name="Olm M.R."/>
            <person name="Firek B.A."/>
            <person name="Baker R."/>
            <person name="Thomas B.C."/>
            <person name="Morowitz M.J."/>
            <person name="Banfield J.F."/>
        </authorList>
    </citation>
    <scope>NUCLEOTIDE SEQUENCE [LARGE SCALE GENOMIC DNA]</scope>
    <source>
        <strain evidence="3">S2_005_002_R2_33</strain>
    </source>
</reference>
<dbReference type="PANTHER" id="PTHR43252">
    <property type="entry name" value="TRANSCRIPTIONAL REGULATOR YQJI"/>
    <property type="match status" value="1"/>
</dbReference>
<feature type="compositionally biased region" description="Gly residues" evidence="1">
    <location>
        <begin position="1"/>
        <end position="13"/>
    </location>
</feature>
<dbReference type="AlphaFoldDB" id="A0A2W5QKC7"/>
<comment type="caution">
    <text evidence="3">The sequence shown here is derived from an EMBL/GenBank/DDBJ whole genome shotgun (WGS) entry which is preliminary data.</text>
</comment>
<protein>
    <submittedName>
        <fullName evidence="3">PadR family transcriptional regulator</fullName>
    </submittedName>
</protein>
<name>A0A2W5QKC7_9SPHN</name>
<feature type="compositionally biased region" description="Gly residues" evidence="1">
    <location>
        <begin position="40"/>
        <end position="56"/>
    </location>
</feature>
<dbReference type="PANTHER" id="PTHR43252:SF7">
    <property type="entry name" value="TRANSCRIPTIONAL REGULATOR YQJI"/>
    <property type="match status" value="1"/>
</dbReference>
<dbReference type="Gene3D" id="1.10.10.10">
    <property type="entry name" value="Winged helix-like DNA-binding domain superfamily/Winged helix DNA-binding domain"/>
    <property type="match status" value="1"/>
</dbReference>
<evidence type="ECO:0000256" key="1">
    <source>
        <dbReference type="SAM" id="MobiDB-lite"/>
    </source>
</evidence>
<dbReference type="Pfam" id="PF03551">
    <property type="entry name" value="PadR"/>
    <property type="match status" value="1"/>
</dbReference>
<gene>
    <name evidence="3" type="ORF">DI555_10295</name>
</gene>
<proteinExistence type="predicted"/>
<evidence type="ECO:0000313" key="4">
    <source>
        <dbReference type="Proteomes" id="UP000249082"/>
    </source>
</evidence>
<evidence type="ECO:0000259" key="2">
    <source>
        <dbReference type="Pfam" id="PF03551"/>
    </source>
</evidence>
<dbReference type="EMBL" id="QFPX01000007">
    <property type="protein sequence ID" value="PZQ55133.1"/>
    <property type="molecule type" value="Genomic_DNA"/>
</dbReference>
<organism evidence="3 4">
    <name type="scientific">Novosphingobium pentaromativorans</name>
    <dbReference type="NCBI Taxonomy" id="205844"/>
    <lineage>
        <taxon>Bacteria</taxon>
        <taxon>Pseudomonadati</taxon>
        <taxon>Pseudomonadota</taxon>
        <taxon>Alphaproteobacteria</taxon>
        <taxon>Sphingomonadales</taxon>
        <taxon>Sphingomonadaceae</taxon>
        <taxon>Novosphingobium</taxon>
    </lineage>
</organism>
<feature type="compositionally biased region" description="Gly residues" evidence="1">
    <location>
        <begin position="20"/>
        <end position="32"/>
    </location>
</feature>
<accession>A0A2W5QKC7</accession>
<dbReference type="SUPFAM" id="SSF46785">
    <property type="entry name" value="Winged helix' DNA-binding domain"/>
    <property type="match status" value="1"/>
</dbReference>
<dbReference type="Proteomes" id="UP000249082">
    <property type="component" value="Unassembled WGS sequence"/>
</dbReference>
<dbReference type="InterPro" id="IPR036390">
    <property type="entry name" value="WH_DNA-bd_sf"/>
</dbReference>
<dbReference type="InterPro" id="IPR036388">
    <property type="entry name" value="WH-like_DNA-bd_sf"/>
</dbReference>
<evidence type="ECO:0000313" key="3">
    <source>
        <dbReference type="EMBL" id="PZQ55133.1"/>
    </source>
</evidence>
<feature type="region of interest" description="Disordered" evidence="1">
    <location>
        <begin position="1"/>
        <end position="59"/>
    </location>
</feature>
<dbReference type="InterPro" id="IPR005149">
    <property type="entry name" value="Tscrpt_reg_PadR_N"/>
</dbReference>